<comment type="caution">
    <text evidence="1">The sequence shown here is derived from an EMBL/GenBank/DDBJ whole genome shotgun (WGS) entry which is preliminary data.</text>
</comment>
<organism evidence="1 2">
    <name type="scientific">Raoultibacter massiliensis</name>
    <dbReference type="NCBI Taxonomy" id="1852371"/>
    <lineage>
        <taxon>Bacteria</taxon>
        <taxon>Bacillati</taxon>
        <taxon>Actinomycetota</taxon>
        <taxon>Coriobacteriia</taxon>
        <taxon>Eggerthellales</taxon>
        <taxon>Eggerthellaceae</taxon>
        <taxon>Raoultibacter</taxon>
    </lineage>
</organism>
<reference evidence="1 2" key="1">
    <citation type="submission" date="2024-04" db="EMBL/GenBank/DDBJ databases">
        <title>Human intestinal bacterial collection.</title>
        <authorList>
            <person name="Pauvert C."/>
            <person name="Hitch T.C.A."/>
            <person name="Clavel T."/>
        </authorList>
    </citation>
    <scope>NUCLEOTIDE SEQUENCE [LARGE SCALE GENOMIC DNA]</scope>
    <source>
        <strain evidence="1 2">CLA-KB-H42</strain>
    </source>
</reference>
<proteinExistence type="predicted"/>
<evidence type="ECO:0000313" key="1">
    <source>
        <dbReference type="EMBL" id="MEQ3361567.1"/>
    </source>
</evidence>
<dbReference type="Proteomes" id="UP001487305">
    <property type="component" value="Unassembled WGS sequence"/>
</dbReference>
<keyword evidence="2" id="KW-1185">Reference proteome</keyword>
<evidence type="ECO:0000313" key="2">
    <source>
        <dbReference type="Proteomes" id="UP001487305"/>
    </source>
</evidence>
<accession>A0ABV1J925</accession>
<dbReference type="RefSeq" id="WP_102375503.1">
    <property type="nucleotide sequence ID" value="NZ_DBFADM010000026.1"/>
</dbReference>
<gene>
    <name evidence="1" type="ORF">AAA083_01110</name>
</gene>
<name>A0ABV1J925_9ACTN</name>
<sequence>MAYEHDPLASCYLVTFSESYADAVEPARKLVRAQIAATQQGAANTQSTFMSLSQRAVKRQRAFE</sequence>
<dbReference type="EMBL" id="JBBNOP010000001">
    <property type="protein sequence ID" value="MEQ3361567.1"/>
    <property type="molecule type" value="Genomic_DNA"/>
</dbReference>
<protein>
    <submittedName>
        <fullName evidence="1">Uncharacterized protein</fullName>
    </submittedName>
</protein>